<evidence type="ECO:0000256" key="4">
    <source>
        <dbReference type="SAM" id="Phobius"/>
    </source>
</evidence>
<evidence type="ECO:0000259" key="5">
    <source>
        <dbReference type="SMART" id="SM00382"/>
    </source>
</evidence>
<dbReference type="SMART" id="SM00382">
    <property type="entry name" value="AAA"/>
    <property type="match status" value="2"/>
</dbReference>
<dbReference type="InterPro" id="IPR019489">
    <property type="entry name" value="Clp_ATPase_C"/>
</dbReference>
<dbReference type="AlphaFoldDB" id="A0A1F5WPQ1"/>
<feature type="domain" description="Clp ATPase C-terminal" evidence="6">
    <location>
        <begin position="686"/>
        <end position="771"/>
    </location>
</feature>
<dbReference type="InterPro" id="IPR003593">
    <property type="entry name" value="AAA+_ATPase"/>
</dbReference>
<dbReference type="EMBL" id="MFHT01000017">
    <property type="protein sequence ID" value="OGF77557.1"/>
    <property type="molecule type" value="Genomic_DNA"/>
</dbReference>
<dbReference type="CDD" id="cd00009">
    <property type="entry name" value="AAA"/>
    <property type="match status" value="1"/>
</dbReference>
<protein>
    <recommendedName>
        <fullName evidence="9">Sigma-54 factor interaction domain-containing protein</fullName>
    </recommendedName>
</protein>
<dbReference type="PANTHER" id="PTHR11638:SF18">
    <property type="entry name" value="HEAT SHOCK PROTEIN 104"/>
    <property type="match status" value="1"/>
</dbReference>
<dbReference type="GO" id="GO:0034605">
    <property type="term" value="P:cellular response to heat"/>
    <property type="evidence" value="ECO:0007669"/>
    <property type="project" value="TreeGrafter"/>
</dbReference>
<feature type="domain" description="AAA+ ATPase" evidence="5">
    <location>
        <begin position="518"/>
        <end position="687"/>
    </location>
</feature>
<sequence>MSKFTGVLVLEKIFPSPARHGLGIIFNIGILVFLLPVTYSAVLKFSGSAVLQEYAFAFPSSNFWLGLLYMFASCRLVILALDSFFNSKTSDIRGYLATLDFLQNPAWHKFVFRLGMQEESLSQIAPENPGGSSFTDIATSLFENSNLKNIIIDRNIKISSVKKAASWAEREITDEILSRRWWGRKHLARLPGLGKNFAYGETYFLEKFAYDLAPQAEALKEEIIGKDREMELIERALLKSAGANVLVVGAAGVGKHTLLLGLTRAISEGKIFPTLEHKRVFKFYAESIIASGKTKGDAEAIIIKLMNETVRAGNIILAIDNFPEFVESLANTGINALELLFPYLSNPAIHIIALADKTSARKILESNQAFMKFFERIDLEESSPEYVIEILENEAVAIEKSLRYKIIISYPALEKTAEVAEQNIVEGTMPKRAVELLKDVFSEGIIKREKIIPLEIVLDIVGKKTKMPLGEISEGEKGKLLNLEKILAERVVGQTEATNAVANAVRRVRSGIESRQKPLASFLFLGPTGVGKTETAKALAYIYFKSEESMIRFDMSEYQAEDSINRLIGSFEKNEPGLLASKISSQPYAVLLLDEFEKSNPKVRNLFLQVLDEGFFTDFQGKKINMRNAIIIATSNAGSELIWQMIKENADPSGMVEKIISKIHQDKIISPELLNRFDSVVIFHPLGIEVLTKIAKISLNKLKQRLERENYILKINDALVDAVAKGGYNPAMGARPMQRFIQDKIEKIISEKIIRGQIKNGREFEITSQELANL</sequence>
<dbReference type="GO" id="GO:0005524">
    <property type="term" value="F:ATP binding"/>
    <property type="evidence" value="ECO:0007669"/>
    <property type="project" value="UniProtKB-KW"/>
</dbReference>
<dbReference type="InterPro" id="IPR001270">
    <property type="entry name" value="ClpA/B"/>
</dbReference>
<dbReference type="SUPFAM" id="SSF52540">
    <property type="entry name" value="P-loop containing nucleoside triphosphate hydrolases"/>
    <property type="match status" value="2"/>
</dbReference>
<evidence type="ECO:0008006" key="9">
    <source>
        <dbReference type="Google" id="ProtNLM"/>
    </source>
</evidence>
<dbReference type="GO" id="GO:0005737">
    <property type="term" value="C:cytoplasm"/>
    <property type="evidence" value="ECO:0007669"/>
    <property type="project" value="TreeGrafter"/>
</dbReference>
<keyword evidence="2" id="KW-0067">ATP-binding</keyword>
<proteinExistence type="predicted"/>
<keyword evidence="4" id="KW-0472">Membrane</keyword>
<dbReference type="SMART" id="SM01086">
    <property type="entry name" value="ClpB_D2-small"/>
    <property type="match status" value="1"/>
</dbReference>
<feature type="domain" description="AAA+ ATPase" evidence="5">
    <location>
        <begin position="241"/>
        <end position="383"/>
    </location>
</feature>
<dbReference type="InterPro" id="IPR003959">
    <property type="entry name" value="ATPase_AAA_core"/>
</dbReference>
<keyword evidence="4" id="KW-1133">Transmembrane helix</keyword>
<feature type="transmembrane region" description="Helical" evidence="4">
    <location>
        <begin position="63"/>
        <end position="85"/>
    </location>
</feature>
<keyword evidence="1" id="KW-0547">Nucleotide-binding</keyword>
<keyword evidence="4" id="KW-0812">Transmembrane</keyword>
<dbReference type="CDD" id="cd19499">
    <property type="entry name" value="RecA-like_ClpB_Hsp104-like"/>
    <property type="match status" value="1"/>
</dbReference>
<evidence type="ECO:0000259" key="6">
    <source>
        <dbReference type="SMART" id="SM01086"/>
    </source>
</evidence>
<dbReference type="PRINTS" id="PR00300">
    <property type="entry name" value="CLPPROTEASEA"/>
</dbReference>
<dbReference type="InterPro" id="IPR027417">
    <property type="entry name" value="P-loop_NTPase"/>
</dbReference>
<dbReference type="PANTHER" id="PTHR11638">
    <property type="entry name" value="ATP-DEPENDENT CLP PROTEASE"/>
    <property type="match status" value="1"/>
</dbReference>
<evidence type="ECO:0000313" key="7">
    <source>
        <dbReference type="EMBL" id="OGF77557.1"/>
    </source>
</evidence>
<comment type="caution">
    <text evidence="7">The sequence shown here is derived from an EMBL/GenBank/DDBJ whole genome shotgun (WGS) entry which is preliminary data.</text>
</comment>
<feature type="transmembrane region" description="Helical" evidence="4">
    <location>
        <begin position="21"/>
        <end position="43"/>
    </location>
</feature>
<dbReference type="Pfam" id="PF07724">
    <property type="entry name" value="AAA_2"/>
    <property type="match status" value="1"/>
</dbReference>
<dbReference type="InterPro" id="IPR050130">
    <property type="entry name" value="ClpA_ClpB"/>
</dbReference>
<evidence type="ECO:0000256" key="2">
    <source>
        <dbReference type="ARBA" id="ARBA00022840"/>
    </source>
</evidence>
<dbReference type="Pfam" id="PF10431">
    <property type="entry name" value="ClpB_D2-small"/>
    <property type="match status" value="1"/>
</dbReference>
<dbReference type="GO" id="GO:0016887">
    <property type="term" value="F:ATP hydrolysis activity"/>
    <property type="evidence" value="ECO:0007669"/>
    <property type="project" value="InterPro"/>
</dbReference>
<keyword evidence="3" id="KW-0143">Chaperone</keyword>
<name>A0A1F5WPQ1_9BACT</name>
<dbReference type="Proteomes" id="UP000177723">
    <property type="component" value="Unassembled WGS sequence"/>
</dbReference>
<accession>A0A1F5WPQ1</accession>
<dbReference type="Gene3D" id="3.40.50.300">
    <property type="entry name" value="P-loop containing nucleotide triphosphate hydrolases"/>
    <property type="match status" value="2"/>
</dbReference>
<evidence type="ECO:0000256" key="1">
    <source>
        <dbReference type="ARBA" id="ARBA00022741"/>
    </source>
</evidence>
<evidence type="ECO:0000313" key="8">
    <source>
        <dbReference type="Proteomes" id="UP000177723"/>
    </source>
</evidence>
<dbReference type="Gene3D" id="1.10.8.60">
    <property type="match status" value="1"/>
</dbReference>
<organism evidence="7 8">
    <name type="scientific">Candidatus Giovannonibacteria bacterium RIFCSPHIGHO2_12_FULL_43_15</name>
    <dbReference type="NCBI Taxonomy" id="1798341"/>
    <lineage>
        <taxon>Bacteria</taxon>
        <taxon>Candidatus Giovannoniibacteriota</taxon>
    </lineage>
</organism>
<reference evidence="7 8" key="1">
    <citation type="journal article" date="2016" name="Nat. Commun.">
        <title>Thousands of microbial genomes shed light on interconnected biogeochemical processes in an aquifer system.</title>
        <authorList>
            <person name="Anantharaman K."/>
            <person name="Brown C.T."/>
            <person name="Hug L.A."/>
            <person name="Sharon I."/>
            <person name="Castelle C.J."/>
            <person name="Probst A.J."/>
            <person name="Thomas B.C."/>
            <person name="Singh A."/>
            <person name="Wilkins M.J."/>
            <person name="Karaoz U."/>
            <person name="Brodie E.L."/>
            <person name="Williams K.H."/>
            <person name="Hubbard S.S."/>
            <person name="Banfield J.F."/>
        </authorList>
    </citation>
    <scope>NUCLEOTIDE SEQUENCE [LARGE SCALE GENOMIC DNA]</scope>
</reference>
<evidence type="ECO:0000256" key="3">
    <source>
        <dbReference type="ARBA" id="ARBA00023186"/>
    </source>
</evidence>
<gene>
    <name evidence="7" type="ORF">A3F23_01115</name>
</gene>